<proteinExistence type="inferred from homology"/>
<evidence type="ECO:0000256" key="7">
    <source>
        <dbReference type="ARBA" id="ARBA00022756"/>
    </source>
</evidence>
<dbReference type="GO" id="GO:0102130">
    <property type="term" value="F:malonyl-CoA methyltransferase activity"/>
    <property type="evidence" value="ECO:0007669"/>
    <property type="project" value="UniProtKB-EC"/>
</dbReference>
<dbReference type="Pfam" id="PF08241">
    <property type="entry name" value="Methyltransf_11"/>
    <property type="match status" value="1"/>
</dbReference>
<evidence type="ECO:0000256" key="5">
    <source>
        <dbReference type="ARBA" id="ARBA00022679"/>
    </source>
</evidence>
<dbReference type="Proteomes" id="UP001060260">
    <property type="component" value="Chromosome"/>
</dbReference>
<sequence>MDKQLISKRFSKAIATYPQEANVQRQIADKMIHLLTKHISFPCSKVIEFGCGTGIYSRMLLQALRPEELFLNDLCPEMKYCCEDILRKEQVSFLPGDAEIVPFPTGSTLITSCSALQWFESPENFFKRCNALLNKQGYFAFSTFGKENMKEIRELTGSGLPYRSREELVTALSTHFDILHSEEELISLSFDNPIKVLYHLKQTGVTGVTGTSSQQLRTRRDLQLFSERYTQEFTQGTSVSLTYHPIYIIAKRKKYETECIFRKRHRHRCR</sequence>
<feature type="domain" description="Methyltransferase type 11" evidence="9">
    <location>
        <begin position="48"/>
        <end position="141"/>
    </location>
</feature>
<protein>
    <recommendedName>
        <fullName evidence="3 8">Malonyl-[acyl-carrier protein] O-methyltransferase</fullName>
        <shortName evidence="8">Malonyl-ACP O-methyltransferase</shortName>
        <ecNumber evidence="3 8">2.1.1.197</ecNumber>
    </recommendedName>
    <alternativeName>
        <fullName evidence="8">Biotin synthesis protein BioC</fullName>
    </alternativeName>
</protein>
<dbReference type="HAMAP" id="MF_00835">
    <property type="entry name" value="BioC"/>
    <property type="match status" value="1"/>
</dbReference>
<evidence type="ECO:0000256" key="8">
    <source>
        <dbReference type="HAMAP-Rule" id="MF_00835"/>
    </source>
</evidence>
<evidence type="ECO:0000256" key="2">
    <source>
        <dbReference type="ARBA" id="ARBA00004746"/>
    </source>
</evidence>
<dbReference type="PANTHER" id="PTHR13090:SF1">
    <property type="entry name" value="ARGININE-HYDROXYLASE NDUFAF5, MITOCHONDRIAL"/>
    <property type="match status" value="1"/>
</dbReference>
<dbReference type="AlphaFoldDB" id="A0AA95BW80"/>
<dbReference type="InterPro" id="IPR029063">
    <property type="entry name" value="SAM-dependent_MTases_sf"/>
</dbReference>
<keyword evidence="7 8" id="KW-0093">Biotin biosynthesis</keyword>
<comment type="catalytic activity">
    <reaction evidence="1 8">
        <text>malonyl-[ACP] + S-adenosyl-L-methionine = malonyl-[ACP] methyl ester + S-adenosyl-L-homocysteine</text>
        <dbReference type="Rhea" id="RHEA:17105"/>
        <dbReference type="Rhea" id="RHEA-COMP:9623"/>
        <dbReference type="Rhea" id="RHEA-COMP:9954"/>
        <dbReference type="ChEBI" id="CHEBI:57856"/>
        <dbReference type="ChEBI" id="CHEBI:59789"/>
        <dbReference type="ChEBI" id="CHEBI:78449"/>
        <dbReference type="ChEBI" id="CHEBI:78845"/>
        <dbReference type="EC" id="2.1.1.197"/>
    </reaction>
</comment>
<dbReference type="GO" id="GO:0032259">
    <property type="term" value="P:methylation"/>
    <property type="evidence" value="ECO:0007669"/>
    <property type="project" value="UniProtKB-KW"/>
</dbReference>
<dbReference type="EC" id="2.1.1.197" evidence="3 8"/>
<dbReference type="InterPro" id="IPR013216">
    <property type="entry name" value="Methyltransf_11"/>
</dbReference>
<keyword evidence="4 8" id="KW-0489">Methyltransferase</keyword>
<evidence type="ECO:0000313" key="10">
    <source>
        <dbReference type="EMBL" id="UVQ96107.1"/>
    </source>
</evidence>
<dbReference type="GO" id="GO:0008757">
    <property type="term" value="F:S-adenosylmethionine-dependent methyltransferase activity"/>
    <property type="evidence" value="ECO:0007669"/>
    <property type="project" value="InterPro"/>
</dbReference>
<evidence type="ECO:0000256" key="4">
    <source>
        <dbReference type="ARBA" id="ARBA00022603"/>
    </source>
</evidence>
<reference evidence="10" key="1">
    <citation type="submission" date="2022-08" db="EMBL/GenBank/DDBJ databases">
        <title>Genome Sequencing of Bacteroides fragilis Group Isolates with Nanopore Technology.</title>
        <authorList>
            <person name="Tisza M.J."/>
            <person name="Smith D."/>
            <person name="Dekker J.P."/>
        </authorList>
    </citation>
    <scope>NUCLEOTIDE SEQUENCE</scope>
    <source>
        <strain evidence="10">BFG-474</strain>
    </source>
</reference>
<dbReference type="GO" id="GO:0010340">
    <property type="term" value="F:carboxyl-O-methyltransferase activity"/>
    <property type="evidence" value="ECO:0007669"/>
    <property type="project" value="UniProtKB-UniRule"/>
</dbReference>
<dbReference type="InterPro" id="IPR050602">
    <property type="entry name" value="Malonyl-ACP_OMT"/>
</dbReference>
<comment type="function">
    <text evidence="8">Converts the free carboxyl group of a malonyl-thioester to its methyl ester by transfer of a methyl group from S-adenosyl-L-methionine (SAM). It allows to synthesize pimeloyl-ACP via the fatty acid synthetic pathway.</text>
</comment>
<comment type="similarity">
    <text evidence="8">Belongs to the methyltransferase superfamily.</text>
</comment>
<dbReference type="SUPFAM" id="SSF53335">
    <property type="entry name" value="S-adenosyl-L-methionine-dependent methyltransferases"/>
    <property type="match status" value="1"/>
</dbReference>
<dbReference type="NCBIfam" id="TIGR02072">
    <property type="entry name" value="BioC"/>
    <property type="match status" value="1"/>
</dbReference>
<keyword evidence="6 8" id="KW-0949">S-adenosyl-L-methionine</keyword>
<evidence type="ECO:0000256" key="6">
    <source>
        <dbReference type="ARBA" id="ARBA00022691"/>
    </source>
</evidence>
<evidence type="ECO:0000259" key="9">
    <source>
        <dbReference type="Pfam" id="PF08241"/>
    </source>
</evidence>
<dbReference type="InterPro" id="IPR011814">
    <property type="entry name" value="BioC"/>
</dbReference>
<dbReference type="GO" id="GO:0009102">
    <property type="term" value="P:biotin biosynthetic process"/>
    <property type="evidence" value="ECO:0007669"/>
    <property type="project" value="UniProtKB-UniRule"/>
</dbReference>
<keyword evidence="5 8" id="KW-0808">Transferase</keyword>
<dbReference type="Gene3D" id="3.40.50.150">
    <property type="entry name" value="Vaccinia Virus protein VP39"/>
    <property type="match status" value="1"/>
</dbReference>
<evidence type="ECO:0000313" key="11">
    <source>
        <dbReference type="Proteomes" id="UP001060260"/>
    </source>
</evidence>
<organism evidence="10 11">
    <name type="scientific">Bacteroides caccae</name>
    <dbReference type="NCBI Taxonomy" id="47678"/>
    <lineage>
        <taxon>Bacteria</taxon>
        <taxon>Pseudomonadati</taxon>
        <taxon>Bacteroidota</taxon>
        <taxon>Bacteroidia</taxon>
        <taxon>Bacteroidales</taxon>
        <taxon>Bacteroidaceae</taxon>
        <taxon>Bacteroides</taxon>
    </lineage>
</organism>
<dbReference type="CDD" id="cd02440">
    <property type="entry name" value="AdoMet_MTases"/>
    <property type="match status" value="1"/>
</dbReference>
<evidence type="ECO:0000256" key="3">
    <source>
        <dbReference type="ARBA" id="ARBA00012327"/>
    </source>
</evidence>
<accession>A0AA95BW80</accession>
<dbReference type="EMBL" id="CP103166">
    <property type="protein sequence ID" value="UVQ96107.1"/>
    <property type="molecule type" value="Genomic_DNA"/>
</dbReference>
<dbReference type="PANTHER" id="PTHR13090">
    <property type="entry name" value="ARGININE-HYDROXYLASE NDUFAF5, MITOCHONDRIAL"/>
    <property type="match status" value="1"/>
</dbReference>
<name>A0AA95BW80_9BACE</name>
<gene>
    <name evidence="8 10" type="primary">bioC</name>
    <name evidence="10" type="ORF">NXW23_17540</name>
</gene>
<comment type="pathway">
    <text evidence="2 8">Cofactor biosynthesis; biotin biosynthesis.</text>
</comment>
<evidence type="ECO:0000256" key="1">
    <source>
        <dbReference type="ARBA" id="ARBA00000852"/>
    </source>
</evidence>